<dbReference type="InterPro" id="IPR038579">
    <property type="entry name" value="Ribosomal_eS21_sf"/>
</dbReference>
<evidence type="ECO:0000256" key="2">
    <source>
        <dbReference type="ARBA" id="ARBA00022980"/>
    </source>
</evidence>
<evidence type="ECO:0000313" key="6">
    <source>
        <dbReference type="Proteomes" id="UP000008810"/>
    </source>
</evidence>
<dbReference type="Gramene" id="KQJ81530">
    <property type="protein sequence ID" value="KQJ81530"/>
    <property type="gene ID" value="BRADI_5g01286v3"/>
</dbReference>
<gene>
    <name evidence="4" type="ORF">BRADI_5g01286v3</name>
</gene>
<dbReference type="GO" id="GO:0006412">
    <property type="term" value="P:translation"/>
    <property type="evidence" value="ECO:0007669"/>
    <property type="project" value="InterPro"/>
</dbReference>
<reference evidence="5" key="3">
    <citation type="submission" date="2018-08" db="UniProtKB">
        <authorList>
            <consortium name="EnsemblPlants"/>
        </authorList>
    </citation>
    <scope>IDENTIFICATION</scope>
    <source>
        <strain evidence="5">cv. Bd21</strain>
    </source>
</reference>
<evidence type="ECO:0000313" key="5">
    <source>
        <dbReference type="EnsemblPlants" id="KQJ81530"/>
    </source>
</evidence>
<dbReference type="Proteomes" id="UP000008810">
    <property type="component" value="Chromosome 5"/>
</dbReference>
<dbReference type="InterPro" id="IPR018279">
    <property type="entry name" value="Ribosomal_eS21_CS"/>
</dbReference>
<dbReference type="GO" id="GO:0003735">
    <property type="term" value="F:structural constituent of ribosome"/>
    <property type="evidence" value="ECO:0007669"/>
    <property type="project" value="InterPro"/>
</dbReference>
<dbReference type="GO" id="GO:0005829">
    <property type="term" value="C:cytosol"/>
    <property type="evidence" value="ECO:0007669"/>
    <property type="project" value="UniProtKB-ARBA"/>
</dbReference>
<accession>A0A0Q3GL80</accession>
<dbReference type="AlphaFoldDB" id="A0A0Q3GL80"/>
<sequence length="52" mass="5914">MVDLYLYVPRKCSATNSIITAKDRADVQINIALLNCQFQVSSFSYSKYLFSS</sequence>
<comment type="similarity">
    <text evidence="1">Belongs to the eukaryotic ribosomal protein eS21 family.</text>
</comment>
<dbReference type="PROSITE" id="PS00996">
    <property type="entry name" value="RIBOSOMAL_S21E"/>
    <property type="match status" value="1"/>
</dbReference>
<evidence type="ECO:0000256" key="1">
    <source>
        <dbReference type="ARBA" id="ARBA00010228"/>
    </source>
</evidence>
<dbReference type="Pfam" id="PF01249">
    <property type="entry name" value="Ribosomal_S21e"/>
    <property type="match status" value="1"/>
</dbReference>
<evidence type="ECO:0000313" key="4">
    <source>
        <dbReference type="EMBL" id="KQJ81530.1"/>
    </source>
</evidence>
<dbReference type="InParanoid" id="A0A0Q3GL80"/>
<evidence type="ECO:0008006" key="7">
    <source>
        <dbReference type="Google" id="ProtNLM"/>
    </source>
</evidence>
<keyword evidence="3" id="KW-0687">Ribonucleoprotein</keyword>
<dbReference type="GO" id="GO:0005840">
    <property type="term" value="C:ribosome"/>
    <property type="evidence" value="ECO:0007669"/>
    <property type="project" value="UniProtKB-KW"/>
</dbReference>
<keyword evidence="2" id="KW-0689">Ribosomal protein</keyword>
<dbReference type="EMBL" id="CM000884">
    <property type="protein sequence ID" value="KQJ81530.1"/>
    <property type="molecule type" value="Genomic_DNA"/>
</dbReference>
<dbReference type="InterPro" id="IPR001931">
    <property type="entry name" value="Ribosomal_eS21"/>
</dbReference>
<proteinExistence type="inferred from homology"/>
<reference evidence="4" key="2">
    <citation type="submission" date="2017-06" db="EMBL/GenBank/DDBJ databases">
        <title>WGS assembly of Brachypodium distachyon.</title>
        <authorList>
            <consortium name="The International Brachypodium Initiative"/>
            <person name="Lucas S."/>
            <person name="Harmon-Smith M."/>
            <person name="Lail K."/>
            <person name="Tice H."/>
            <person name="Grimwood J."/>
            <person name="Bruce D."/>
            <person name="Barry K."/>
            <person name="Shu S."/>
            <person name="Lindquist E."/>
            <person name="Wang M."/>
            <person name="Pitluck S."/>
            <person name="Vogel J.P."/>
            <person name="Garvin D.F."/>
            <person name="Mockler T.C."/>
            <person name="Schmutz J."/>
            <person name="Rokhsar D."/>
            <person name="Bevan M.W."/>
        </authorList>
    </citation>
    <scope>NUCLEOTIDE SEQUENCE</scope>
    <source>
        <strain evidence="4">Bd21</strain>
    </source>
</reference>
<dbReference type="Gene3D" id="3.30.1230.20">
    <property type="match status" value="1"/>
</dbReference>
<dbReference type="GO" id="GO:1990904">
    <property type="term" value="C:ribonucleoprotein complex"/>
    <property type="evidence" value="ECO:0007669"/>
    <property type="project" value="UniProtKB-KW"/>
</dbReference>
<name>A0A0Q3GL80_BRADI</name>
<protein>
    <recommendedName>
        <fullName evidence="7">40S ribosomal protein S21</fullName>
    </recommendedName>
</protein>
<reference evidence="4 5" key="1">
    <citation type="journal article" date="2010" name="Nature">
        <title>Genome sequencing and analysis of the model grass Brachypodium distachyon.</title>
        <authorList>
            <consortium name="International Brachypodium Initiative"/>
        </authorList>
    </citation>
    <scope>NUCLEOTIDE SEQUENCE [LARGE SCALE GENOMIC DNA]</scope>
    <source>
        <strain evidence="4 5">Bd21</strain>
    </source>
</reference>
<dbReference type="PANTHER" id="PTHR10442">
    <property type="entry name" value="40S RIBOSOMAL PROTEIN S21"/>
    <property type="match status" value="1"/>
</dbReference>
<dbReference type="EnsemblPlants" id="KQJ81530">
    <property type="protein sequence ID" value="KQJ81530"/>
    <property type="gene ID" value="BRADI_5g01286v3"/>
</dbReference>
<keyword evidence="6" id="KW-1185">Reference proteome</keyword>
<evidence type="ECO:0000256" key="3">
    <source>
        <dbReference type="ARBA" id="ARBA00023274"/>
    </source>
</evidence>
<dbReference type="ExpressionAtlas" id="A0A0Q3GL80">
    <property type="expression patterns" value="baseline and differential"/>
</dbReference>
<organism evidence="4">
    <name type="scientific">Brachypodium distachyon</name>
    <name type="common">Purple false brome</name>
    <name type="synonym">Trachynia distachya</name>
    <dbReference type="NCBI Taxonomy" id="15368"/>
    <lineage>
        <taxon>Eukaryota</taxon>
        <taxon>Viridiplantae</taxon>
        <taxon>Streptophyta</taxon>
        <taxon>Embryophyta</taxon>
        <taxon>Tracheophyta</taxon>
        <taxon>Spermatophyta</taxon>
        <taxon>Magnoliopsida</taxon>
        <taxon>Liliopsida</taxon>
        <taxon>Poales</taxon>
        <taxon>Poaceae</taxon>
        <taxon>BOP clade</taxon>
        <taxon>Pooideae</taxon>
        <taxon>Stipodae</taxon>
        <taxon>Brachypodieae</taxon>
        <taxon>Brachypodium</taxon>
    </lineage>
</organism>